<comment type="caution">
    <text evidence="4">The sequence shown here is derived from an EMBL/GenBank/DDBJ whole genome shotgun (WGS) entry which is preliminary data.</text>
</comment>
<dbReference type="CDD" id="cd00130">
    <property type="entry name" value="PAS"/>
    <property type="match status" value="1"/>
</dbReference>
<dbReference type="KEGG" id="hja:BST95_07500"/>
<evidence type="ECO:0000259" key="3">
    <source>
        <dbReference type="PROSITE" id="PS50887"/>
    </source>
</evidence>
<dbReference type="Proteomes" id="UP000235162">
    <property type="component" value="Unassembled WGS sequence"/>
</dbReference>
<sequence>MIGGFSAIYLATSGLINSPAISLPVLAILLLGATLLGNSLPVILPLDGHPGDASTTTKAALLDDPCLKTAGIGVIFYDSDVDGFMVNSLARQHLGVTRTGWISPSILANNLEQSNTTSLWTTIQRAVKEPLLEPQEFVICCGDGHEKYIQIEPAESNREGLELLRIMTRDITHLHHLKRKIQFAETMWDKHHDALVLLDEQFTIIDVNPAFLSLIGSSRASALGQPIQRFRADPEDRKCAASIRSALRRKDNWYGRTWNRTREGEVFLAEERIVKFEPDVGKNARYIALLSDLACRAPEAAAIDRESDTDSLTGLGNREGILAHLRSNLARANVFNRHLAVCYIDLDCYQGVHERFGKTISDELLIAVANRLRSQSRTIDYIARLGGDEFALVLAGVESPEMVMAYGKRLLMSIRGTYQLSNRHKIYLTASIGASFYPSADVSGEVLVRHAHQAMYQAKDKGRDRIELFDAERHRIEDGNRRRLERLRYALENNELCIHLQPLVNMRSGQVLGAEALLRWEHPEDGLVFPDQFLPLVSGTDQAIEVDRWVMEAVMLQIERFSRHGYPLQISVNIDAGYIQSDHFVSDLEALLARHPRVSPALLEIEILESAALTDIERACSIVREVQNMGITVALDDFGTGYSSLTYLKRIPADTLKIDKSFIIDILSSTESRHLVKAIISMACKLHHTVVAEGVETDEHAKMLLDMGCELGQGYGIQKPIAADSLLEWLRAFEQPLLQQESSNVYWLDQAGQK</sequence>
<dbReference type="SUPFAM" id="SSF55785">
    <property type="entry name" value="PYP-like sensor domain (PAS domain)"/>
    <property type="match status" value="1"/>
</dbReference>
<keyword evidence="1" id="KW-1133">Transmembrane helix</keyword>
<reference evidence="4 5" key="1">
    <citation type="submission" date="2018-01" db="EMBL/GenBank/DDBJ databases">
        <title>The draft genome sequence of Halioglobus japonicus S1-36.</title>
        <authorList>
            <person name="Du Z.-J."/>
            <person name="Shi M.-J."/>
        </authorList>
    </citation>
    <scope>NUCLEOTIDE SEQUENCE [LARGE SCALE GENOMIC DNA]</scope>
    <source>
        <strain evidence="4 5">S1-36</strain>
    </source>
</reference>
<evidence type="ECO:0000256" key="1">
    <source>
        <dbReference type="SAM" id="Phobius"/>
    </source>
</evidence>
<dbReference type="NCBIfam" id="TIGR00229">
    <property type="entry name" value="sensory_box"/>
    <property type="match status" value="1"/>
</dbReference>
<dbReference type="InterPro" id="IPR029787">
    <property type="entry name" value="Nucleotide_cyclase"/>
</dbReference>
<dbReference type="PANTHER" id="PTHR44757:SF2">
    <property type="entry name" value="BIOFILM ARCHITECTURE MAINTENANCE PROTEIN MBAA"/>
    <property type="match status" value="1"/>
</dbReference>
<keyword evidence="5" id="KW-1185">Reference proteome</keyword>
<evidence type="ECO:0000313" key="4">
    <source>
        <dbReference type="EMBL" id="PLW86103.1"/>
    </source>
</evidence>
<dbReference type="PANTHER" id="PTHR44757">
    <property type="entry name" value="DIGUANYLATE CYCLASE DGCP"/>
    <property type="match status" value="1"/>
</dbReference>
<dbReference type="InterPro" id="IPR000160">
    <property type="entry name" value="GGDEF_dom"/>
</dbReference>
<dbReference type="InterPro" id="IPR000014">
    <property type="entry name" value="PAS"/>
</dbReference>
<dbReference type="SMART" id="SM00267">
    <property type="entry name" value="GGDEF"/>
    <property type="match status" value="1"/>
</dbReference>
<dbReference type="Gene3D" id="3.20.20.450">
    <property type="entry name" value="EAL domain"/>
    <property type="match status" value="1"/>
</dbReference>
<dbReference type="InterPro" id="IPR043128">
    <property type="entry name" value="Rev_trsase/Diguanyl_cyclase"/>
</dbReference>
<dbReference type="SUPFAM" id="SSF55073">
    <property type="entry name" value="Nucleotide cyclase"/>
    <property type="match status" value="1"/>
</dbReference>
<dbReference type="Pfam" id="PF00563">
    <property type="entry name" value="EAL"/>
    <property type="match status" value="1"/>
</dbReference>
<dbReference type="InterPro" id="IPR035965">
    <property type="entry name" value="PAS-like_dom_sf"/>
</dbReference>
<dbReference type="AlphaFoldDB" id="A0AAP8SNH3"/>
<proteinExistence type="predicted"/>
<evidence type="ECO:0000313" key="5">
    <source>
        <dbReference type="Proteomes" id="UP000235162"/>
    </source>
</evidence>
<keyword evidence="1" id="KW-0812">Transmembrane</keyword>
<feature type="domain" description="GGDEF" evidence="3">
    <location>
        <begin position="337"/>
        <end position="471"/>
    </location>
</feature>
<dbReference type="SUPFAM" id="SSF141868">
    <property type="entry name" value="EAL domain-like"/>
    <property type="match status" value="1"/>
</dbReference>
<dbReference type="SMART" id="SM00091">
    <property type="entry name" value="PAS"/>
    <property type="match status" value="1"/>
</dbReference>
<dbReference type="CDD" id="cd01948">
    <property type="entry name" value="EAL"/>
    <property type="match status" value="1"/>
</dbReference>
<dbReference type="PROSITE" id="PS50883">
    <property type="entry name" value="EAL"/>
    <property type="match status" value="1"/>
</dbReference>
<organism evidence="4 5">
    <name type="scientific">Halioglobus japonicus</name>
    <dbReference type="NCBI Taxonomy" id="930805"/>
    <lineage>
        <taxon>Bacteria</taxon>
        <taxon>Pseudomonadati</taxon>
        <taxon>Pseudomonadota</taxon>
        <taxon>Gammaproteobacteria</taxon>
        <taxon>Cellvibrionales</taxon>
        <taxon>Halieaceae</taxon>
        <taxon>Halioglobus</taxon>
    </lineage>
</organism>
<protein>
    <submittedName>
        <fullName evidence="4">Phosphodiesterase</fullName>
    </submittedName>
</protein>
<name>A0AAP8SNH3_9GAMM</name>
<dbReference type="Gene3D" id="3.30.70.270">
    <property type="match status" value="1"/>
</dbReference>
<keyword evidence="1" id="KW-0472">Membrane</keyword>
<feature type="domain" description="EAL" evidence="2">
    <location>
        <begin position="480"/>
        <end position="734"/>
    </location>
</feature>
<dbReference type="NCBIfam" id="TIGR00254">
    <property type="entry name" value="GGDEF"/>
    <property type="match status" value="1"/>
</dbReference>
<dbReference type="EMBL" id="PKUR01000002">
    <property type="protein sequence ID" value="PLW86103.1"/>
    <property type="molecule type" value="Genomic_DNA"/>
</dbReference>
<dbReference type="PROSITE" id="PS50887">
    <property type="entry name" value="GGDEF"/>
    <property type="match status" value="1"/>
</dbReference>
<dbReference type="Pfam" id="PF00990">
    <property type="entry name" value="GGDEF"/>
    <property type="match status" value="1"/>
</dbReference>
<gene>
    <name evidence="4" type="ORF">C0029_06545</name>
</gene>
<dbReference type="CDD" id="cd01949">
    <property type="entry name" value="GGDEF"/>
    <property type="match status" value="1"/>
</dbReference>
<accession>A0AAP8SNH3</accession>
<dbReference type="Gene3D" id="3.30.450.20">
    <property type="entry name" value="PAS domain"/>
    <property type="match status" value="1"/>
</dbReference>
<dbReference type="InterPro" id="IPR052155">
    <property type="entry name" value="Biofilm_reg_signaling"/>
</dbReference>
<evidence type="ECO:0000259" key="2">
    <source>
        <dbReference type="PROSITE" id="PS50883"/>
    </source>
</evidence>
<dbReference type="InterPro" id="IPR035919">
    <property type="entry name" value="EAL_sf"/>
</dbReference>
<dbReference type="Pfam" id="PF13426">
    <property type="entry name" value="PAS_9"/>
    <property type="match status" value="1"/>
</dbReference>
<dbReference type="InterPro" id="IPR001633">
    <property type="entry name" value="EAL_dom"/>
</dbReference>
<dbReference type="SMART" id="SM00052">
    <property type="entry name" value="EAL"/>
    <property type="match status" value="1"/>
</dbReference>
<feature type="transmembrane region" description="Helical" evidence="1">
    <location>
        <begin position="7"/>
        <end position="36"/>
    </location>
</feature>